<evidence type="ECO:0000256" key="7">
    <source>
        <dbReference type="SAM" id="Coils"/>
    </source>
</evidence>
<sequence length="1038" mass="109231">MSEQPPAGGATTLPVPGKKKRTKGGRYSHEITKEEIEQYYNMPCEEASKQLGIGLTILKRICRRLGIEKWPYRQLKRAGKLGDPTAAAAAASGAPVAEGGEGGDELPSPFSNAGGSGGSASNGHAAVSQQHRAKLEQQRKDARNHSWKASGQAQANSDDSDDSGGSWQAQHRSMEAGLPRIAAPGSNNSLQRQASEPSPPVPPSVAPVPRRRLSSQQQDGGGFDAPAAGGPSGGTAANLQRAQSATLKRIREEEQDVLFGILGPGVPVPDAGNANPFAAAAKAEAPWESPSGGTPRAHASGTDTLAASLNRLAMRTLSLKRQCSRDDTALDALDQALLQERMEAQVPQMPQGAPQQRRAMPMGLNRACSMPSAGSGPPMSPLMHARNRQQASQLQAVQFQAAQLQMRRQMPDAGAAFSGFELPPKPPGQRLQPGGGASSPFAGVAYRGGAGMERIEEPADGDTLLSDPSMTALILGSAVDRKASADGGMLLDPGASGPVLLYPAGSGPRAGQLQRGGAQGDADMDVLTRDASLVFLQQAAAAVADVTRVGSYKSSRGGAAGGPSKDQSDMLTPFGLNVDMNMPDSEVDDLLADFLSPDPFNAASDAKMAELLTSFSPQPSPKTEDAGDPLAAHHSPQAHDTGAAGPAAAAPLSSSPPHSAFATAHAQLPGDSGSMVTLDASPKSSGMQAQAPSGSATQLPADTDVLELASQLVSDPDPIKQLLATRLLQMQQAHQQQLQSQQVKQAQQLMAHHAAQHQMMLRAQAAQQAAVQTGHMLPGQPWPAVAAGHGGGQPHSPVVVELQQIVQQQRALQQAYLLKREEVKAMLERRGGAPPGIAGDAERLEQLAHLKQLKEQLAAAQARQLELIQQREARMHAHAAAQHEQVMSAPLPPAPDQQHQPYQQYSQQHQQAPRNPQASGGGVSAFAADSSQLGPLSLTSPPSQQQQQQQPEGGVAELFSQWRGEVDSLELSHSGFGRWSAQQAQLVPDWGTAHVEERPPQQQEQQQQQQLRQQRQIAAQRAASAPVPFDDLDWSALL</sequence>
<evidence type="ECO:0000256" key="2">
    <source>
        <dbReference type="ARBA" id="ARBA00023015"/>
    </source>
</evidence>
<gene>
    <name evidence="10" type="ORF">D9Q98_001455</name>
</gene>
<evidence type="ECO:0000313" key="11">
    <source>
        <dbReference type="Proteomes" id="UP001055712"/>
    </source>
</evidence>
<evidence type="ECO:0000256" key="1">
    <source>
        <dbReference type="ARBA" id="ARBA00004049"/>
    </source>
</evidence>
<feature type="compositionally biased region" description="Low complexity" evidence="8">
    <location>
        <begin position="643"/>
        <end position="662"/>
    </location>
</feature>
<dbReference type="EMBL" id="SIDB01000001">
    <property type="protein sequence ID" value="KAI3439045.1"/>
    <property type="molecule type" value="Genomic_DNA"/>
</dbReference>
<feature type="compositionally biased region" description="Basic and acidic residues" evidence="8">
    <location>
        <begin position="133"/>
        <end position="144"/>
    </location>
</feature>
<evidence type="ECO:0000256" key="3">
    <source>
        <dbReference type="ARBA" id="ARBA00023054"/>
    </source>
</evidence>
<feature type="region of interest" description="Disordered" evidence="8">
    <location>
        <begin position="614"/>
        <end position="698"/>
    </location>
</feature>
<keyword evidence="6" id="KW-0539">Nucleus</keyword>
<dbReference type="Proteomes" id="UP001055712">
    <property type="component" value="Unassembled WGS sequence"/>
</dbReference>
<evidence type="ECO:0000256" key="8">
    <source>
        <dbReference type="SAM" id="MobiDB-lite"/>
    </source>
</evidence>
<feature type="region of interest" description="Disordered" evidence="8">
    <location>
        <begin position="1"/>
        <end position="29"/>
    </location>
</feature>
<feature type="compositionally biased region" description="Low complexity" evidence="8">
    <location>
        <begin position="224"/>
        <end position="237"/>
    </location>
</feature>
<dbReference type="Pfam" id="PF02042">
    <property type="entry name" value="RWP-RK"/>
    <property type="match status" value="1"/>
</dbReference>
<dbReference type="PANTHER" id="PTHR46373:SF2">
    <property type="entry name" value="RWP-RK DOMAIN-CONTAINING PROTEIN"/>
    <property type="match status" value="1"/>
</dbReference>
<dbReference type="AlphaFoldDB" id="A0A9D4Z2P8"/>
<keyword evidence="11" id="KW-1185">Reference proteome</keyword>
<dbReference type="InterPro" id="IPR044607">
    <property type="entry name" value="RKD-like"/>
</dbReference>
<feature type="region of interest" description="Disordered" evidence="8">
    <location>
        <begin position="501"/>
        <end position="520"/>
    </location>
</feature>
<feature type="compositionally biased region" description="Basic residues" evidence="8">
    <location>
        <begin position="17"/>
        <end position="26"/>
    </location>
</feature>
<feature type="compositionally biased region" description="Polar residues" evidence="8">
    <location>
        <begin position="682"/>
        <end position="698"/>
    </location>
</feature>
<dbReference type="InterPro" id="IPR003035">
    <property type="entry name" value="RWP-RK_dom"/>
</dbReference>
<comment type="caution">
    <text evidence="10">The sequence shown here is derived from an EMBL/GenBank/DDBJ whole genome shotgun (WGS) entry which is preliminary data.</text>
</comment>
<feature type="compositionally biased region" description="Pro residues" evidence="8">
    <location>
        <begin position="197"/>
        <end position="206"/>
    </location>
</feature>
<keyword evidence="5" id="KW-0804">Transcription</keyword>
<evidence type="ECO:0000256" key="4">
    <source>
        <dbReference type="ARBA" id="ARBA00023125"/>
    </source>
</evidence>
<keyword evidence="4" id="KW-0238">DNA-binding</keyword>
<reference evidence="10" key="1">
    <citation type="journal article" date="2019" name="Plant J.">
        <title>Chlorella vulgaris genome assembly and annotation reveals the molecular basis for metabolic acclimation to high light conditions.</title>
        <authorList>
            <person name="Cecchin M."/>
            <person name="Marcolungo L."/>
            <person name="Rossato M."/>
            <person name="Girolomoni L."/>
            <person name="Cosentino E."/>
            <person name="Cuine S."/>
            <person name="Li-Beisson Y."/>
            <person name="Delledonne M."/>
            <person name="Ballottari M."/>
        </authorList>
    </citation>
    <scope>NUCLEOTIDE SEQUENCE</scope>
    <source>
        <strain evidence="10">211/11P</strain>
    </source>
</reference>
<accession>A0A9D4Z2P8</accession>
<dbReference type="GO" id="GO:0003700">
    <property type="term" value="F:DNA-binding transcription factor activity"/>
    <property type="evidence" value="ECO:0007669"/>
    <property type="project" value="InterPro"/>
</dbReference>
<feature type="compositionally biased region" description="Polar residues" evidence="8">
    <location>
        <begin position="185"/>
        <end position="194"/>
    </location>
</feature>
<name>A0A9D4Z2P8_CHLVU</name>
<feature type="compositionally biased region" description="Low complexity" evidence="8">
    <location>
        <begin position="896"/>
        <end position="913"/>
    </location>
</feature>
<evidence type="ECO:0000259" key="9">
    <source>
        <dbReference type="PROSITE" id="PS51519"/>
    </source>
</evidence>
<proteinExistence type="predicted"/>
<reference evidence="10" key="2">
    <citation type="submission" date="2020-11" db="EMBL/GenBank/DDBJ databases">
        <authorList>
            <person name="Cecchin M."/>
            <person name="Marcolungo L."/>
            <person name="Rossato M."/>
            <person name="Girolomoni L."/>
            <person name="Cosentino E."/>
            <person name="Cuine S."/>
            <person name="Li-Beisson Y."/>
            <person name="Delledonne M."/>
            <person name="Ballottari M."/>
        </authorList>
    </citation>
    <scope>NUCLEOTIDE SEQUENCE</scope>
    <source>
        <strain evidence="10">211/11P</strain>
        <tissue evidence="10">Whole cell</tissue>
    </source>
</reference>
<dbReference type="GO" id="GO:0003677">
    <property type="term" value="F:DNA binding"/>
    <property type="evidence" value="ECO:0007669"/>
    <property type="project" value="UniProtKB-KW"/>
</dbReference>
<organism evidence="10 11">
    <name type="scientific">Chlorella vulgaris</name>
    <name type="common">Green alga</name>
    <dbReference type="NCBI Taxonomy" id="3077"/>
    <lineage>
        <taxon>Eukaryota</taxon>
        <taxon>Viridiplantae</taxon>
        <taxon>Chlorophyta</taxon>
        <taxon>core chlorophytes</taxon>
        <taxon>Trebouxiophyceae</taxon>
        <taxon>Chlorellales</taxon>
        <taxon>Chlorellaceae</taxon>
        <taxon>Chlorella clade</taxon>
        <taxon>Chlorella</taxon>
    </lineage>
</organism>
<feature type="compositionally biased region" description="Low complexity" evidence="8">
    <location>
        <begin position="149"/>
        <end position="170"/>
    </location>
</feature>
<feature type="region of interest" description="Disordered" evidence="8">
    <location>
        <begin position="92"/>
        <end position="245"/>
    </location>
</feature>
<feature type="region of interest" description="Disordered" evidence="8">
    <location>
        <begin position="987"/>
        <end position="1038"/>
    </location>
</feature>
<keyword evidence="2" id="KW-0805">Transcription regulation</keyword>
<feature type="region of interest" description="Disordered" evidence="8">
    <location>
        <begin position="552"/>
        <end position="577"/>
    </location>
</feature>
<dbReference type="PROSITE" id="PS51519">
    <property type="entry name" value="RWP_RK"/>
    <property type="match status" value="1"/>
</dbReference>
<keyword evidence="3 7" id="KW-0175">Coiled coil</keyword>
<evidence type="ECO:0000256" key="6">
    <source>
        <dbReference type="ARBA" id="ARBA00023242"/>
    </source>
</evidence>
<evidence type="ECO:0000313" key="10">
    <source>
        <dbReference type="EMBL" id="KAI3439045.1"/>
    </source>
</evidence>
<feature type="compositionally biased region" description="Low complexity" evidence="8">
    <location>
        <begin position="507"/>
        <end position="516"/>
    </location>
</feature>
<feature type="domain" description="RWP-RK" evidence="9">
    <location>
        <begin position="12"/>
        <end position="98"/>
    </location>
</feature>
<comment type="function">
    <text evidence="1">Putative transcription factor.</text>
</comment>
<evidence type="ECO:0000256" key="5">
    <source>
        <dbReference type="ARBA" id="ARBA00023163"/>
    </source>
</evidence>
<feature type="compositionally biased region" description="Low complexity" evidence="8">
    <location>
        <begin position="930"/>
        <end position="951"/>
    </location>
</feature>
<dbReference type="PANTHER" id="PTHR46373">
    <property type="entry name" value="PROTEIN RKD4"/>
    <property type="match status" value="1"/>
</dbReference>
<dbReference type="OrthoDB" id="6270329at2759"/>
<feature type="coiled-coil region" evidence="7">
    <location>
        <begin position="843"/>
        <end position="870"/>
    </location>
</feature>
<feature type="region of interest" description="Disordered" evidence="8">
    <location>
        <begin position="423"/>
        <end position="443"/>
    </location>
</feature>
<feature type="compositionally biased region" description="Low complexity" evidence="8">
    <location>
        <begin position="1001"/>
        <end position="1023"/>
    </location>
</feature>
<protein>
    <recommendedName>
        <fullName evidence="9">RWP-RK domain-containing protein</fullName>
    </recommendedName>
</protein>
<feature type="region of interest" description="Disordered" evidence="8">
    <location>
        <begin position="875"/>
        <end position="954"/>
    </location>
</feature>